<feature type="active site" evidence="6">
    <location>
        <position position="213"/>
    </location>
</feature>
<dbReference type="PIRSF" id="PIRSF005227">
    <property type="entry name" value="Asp_dh_NAD_syn"/>
    <property type="match status" value="1"/>
</dbReference>
<dbReference type="InterPro" id="IPR020626">
    <property type="entry name" value="Asp_DH_prok"/>
</dbReference>
<keyword evidence="4 6" id="KW-0560">Oxidoreductase</keyword>
<organism evidence="9">
    <name type="scientific">Thermofilum pendens</name>
    <dbReference type="NCBI Taxonomy" id="2269"/>
    <lineage>
        <taxon>Archaea</taxon>
        <taxon>Thermoproteota</taxon>
        <taxon>Thermoprotei</taxon>
        <taxon>Thermofilales</taxon>
        <taxon>Thermofilaceae</taxon>
        <taxon>Thermofilum</taxon>
    </lineage>
</organism>
<dbReference type="UniPathway" id="UPA00253">
    <property type="reaction ID" value="UER00456"/>
</dbReference>
<comment type="catalytic activity">
    <reaction evidence="6">
        <text>L-aspartate + NADP(+) + H2O = oxaloacetate + NH4(+) + NADPH + H(+)</text>
        <dbReference type="Rhea" id="RHEA:11784"/>
        <dbReference type="ChEBI" id="CHEBI:15377"/>
        <dbReference type="ChEBI" id="CHEBI:15378"/>
        <dbReference type="ChEBI" id="CHEBI:16452"/>
        <dbReference type="ChEBI" id="CHEBI:28938"/>
        <dbReference type="ChEBI" id="CHEBI:29991"/>
        <dbReference type="ChEBI" id="CHEBI:57783"/>
        <dbReference type="ChEBI" id="CHEBI:58349"/>
        <dbReference type="EC" id="1.4.1.21"/>
    </reaction>
</comment>
<reference evidence="9" key="1">
    <citation type="journal article" date="2020" name="mSystems">
        <title>Genome- and Community-Level Interaction Insights into Carbon Utilization and Element Cycling Functions of Hydrothermarchaeota in Hydrothermal Sediment.</title>
        <authorList>
            <person name="Zhou Z."/>
            <person name="Liu Y."/>
            <person name="Xu W."/>
            <person name="Pan J."/>
            <person name="Luo Z.H."/>
            <person name="Li M."/>
        </authorList>
    </citation>
    <scope>NUCLEOTIDE SEQUENCE [LARGE SCALE GENOMIC DNA]</scope>
    <source>
        <strain evidence="9">SpSt-1125</strain>
    </source>
</reference>
<feature type="domain" description="Aspartate/homoserine dehydrogenase NAD-binding" evidence="8">
    <location>
        <begin position="2"/>
        <end position="99"/>
    </location>
</feature>
<sequence>MGCGAIGGVIARAVDEGSVDAALLYVMDADRSKAERLAASLRRQRPVIATSIEEIARDPRVEVVVEAASQEAVLQYAETLLEAGKELVVLSVGALLRPEARMLLERYRGRIHVPSGALGGLDAVRALSLAGVERVELVTRKHPSKLADEPYVKERRLKLEGLDRPLVVFEGSAEEAVRAFPRTLNVAAALALASGAPVKVKVIADPTTHRNVHEFTALSKAGTLHVRVENIPHPNNPRTSYLAALSAVELLRELCSARRPLTLS</sequence>
<evidence type="ECO:0000256" key="4">
    <source>
        <dbReference type="ARBA" id="ARBA00023002"/>
    </source>
</evidence>
<evidence type="ECO:0000259" key="7">
    <source>
        <dbReference type="Pfam" id="PF01958"/>
    </source>
</evidence>
<comment type="caution">
    <text evidence="9">The sequence shown here is derived from an EMBL/GenBank/DDBJ whole genome shotgun (WGS) entry which is preliminary data.</text>
</comment>
<name>A0A7J3X8E7_THEPE</name>
<dbReference type="InterPro" id="IPR022487">
    <property type="entry name" value="Asp_DH_arc"/>
</dbReference>
<evidence type="ECO:0000259" key="8">
    <source>
        <dbReference type="Pfam" id="PF03447"/>
    </source>
</evidence>
<dbReference type="Pfam" id="PF03447">
    <property type="entry name" value="NAD_binding_3"/>
    <property type="match status" value="1"/>
</dbReference>
<dbReference type="Pfam" id="PF01958">
    <property type="entry name" value="Asp_DH_C"/>
    <property type="match status" value="1"/>
</dbReference>
<evidence type="ECO:0000256" key="5">
    <source>
        <dbReference type="ARBA" id="ARBA00023027"/>
    </source>
</evidence>
<accession>A0A7J3X8E7</accession>
<evidence type="ECO:0000256" key="1">
    <source>
        <dbReference type="ARBA" id="ARBA00008331"/>
    </source>
</evidence>
<comment type="pathway">
    <text evidence="6">Cofactor biosynthesis; NAD(+) biosynthesis; iminoaspartate from L-aspartate (dehydrogenase route): step 1/1.</text>
</comment>
<feature type="domain" description="Aspartate dehydrogenase" evidence="7">
    <location>
        <begin position="163"/>
        <end position="248"/>
    </location>
</feature>
<dbReference type="NCBIfam" id="TIGR03855">
    <property type="entry name" value="NAD_NadX"/>
    <property type="match status" value="1"/>
</dbReference>
<proteinExistence type="inferred from homology"/>
<feature type="binding site" evidence="6">
    <location>
        <position position="185"/>
    </location>
    <ligand>
        <name>NAD(+)</name>
        <dbReference type="ChEBI" id="CHEBI:57540"/>
    </ligand>
</feature>
<evidence type="ECO:0000256" key="3">
    <source>
        <dbReference type="ARBA" id="ARBA00022857"/>
    </source>
</evidence>
<dbReference type="PANTHER" id="PTHR31873:SF6">
    <property type="entry name" value="ASPARTATE DEHYDROGENASE DOMAIN-CONTAINING PROTEIN"/>
    <property type="match status" value="1"/>
</dbReference>
<gene>
    <name evidence="6 9" type="primary">nadX</name>
    <name evidence="9" type="ORF">ENM88_06560</name>
</gene>
<evidence type="ECO:0000256" key="2">
    <source>
        <dbReference type="ARBA" id="ARBA00022642"/>
    </source>
</evidence>
<dbReference type="GO" id="GO:0033735">
    <property type="term" value="F:aspartate dehydrogenase [NAD(P)+] activity"/>
    <property type="evidence" value="ECO:0007669"/>
    <property type="project" value="UniProtKB-EC"/>
</dbReference>
<dbReference type="Gene3D" id="3.30.360.10">
    <property type="entry name" value="Dihydrodipicolinate Reductase, domain 2"/>
    <property type="match status" value="1"/>
</dbReference>
<comment type="similarity">
    <text evidence="1 6">Belongs to the L-aspartate dehydrogenase family.</text>
</comment>
<dbReference type="SUPFAM" id="SSF55347">
    <property type="entry name" value="Glyceraldehyde-3-phosphate dehydrogenase-like, C-terminal domain"/>
    <property type="match status" value="1"/>
</dbReference>
<keyword evidence="2 6" id="KW-0662">Pyridine nucleotide biosynthesis</keyword>
<comment type="catalytic activity">
    <reaction evidence="6">
        <text>L-aspartate + NAD(+) + H2O = oxaloacetate + NH4(+) + NADH + H(+)</text>
        <dbReference type="Rhea" id="RHEA:11788"/>
        <dbReference type="ChEBI" id="CHEBI:15377"/>
        <dbReference type="ChEBI" id="CHEBI:15378"/>
        <dbReference type="ChEBI" id="CHEBI:16452"/>
        <dbReference type="ChEBI" id="CHEBI:28938"/>
        <dbReference type="ChEBI" id="CHEBI:29991"/>
        <dbReference type="ChEBI" id="CHEBI:57540"/>
        <dbReference type="ChEBI" id="CHEBI:57945"/>
        <dbReference type="EC" id="1.4.1.21"/>
    </reaction>
</comment>
<dbReference type="GO" id="GO:0050661">
    <property type="term" value="F:NADP binding"/>
    <property type="evidence" value="ECO:0007669"/>
    <property type="project" value="UniProtKB-UniRule"/>
</dbReference>
<dbReference type="GO" id="GO:0016639">
    <property type="term" value="F:oxidoreductase activity, acting on the CH-NH2 group of donors, NAD or NADP as acceptor"/>
    <property type="evidence" value="ECO:0007669"/>
    <property type="project" value="UniProtKB-UniRule"/>
</dbReference>
<comment type="function">
    <text evidence="6">Specifically catalyzes the NAD or NADP-dependent dehydrogenation of L-aspartate to iminoaspartate.</text>
</comment>
<feature type="binding site" evidence="6">
    <location>
        <position position="117"/>
    </location>
    <ligand>
        <name>NAD(+)</name>
        <dbReference type="ChEBI" id="CHEBI:57540"/>
    </ligand>
</feature>
<dbReference type="InterPro" id="IPR005106">
    <property type="entry name" value="Asp/hSer_DH_NAD-bd"/>
</dbReference>
<dbReference type="Gene3D" id="3.40.50.720">
    <property type="entry name" value="NAD(P)-binding Rossmann-like Domain"/>
    <property type="match status" value="1"/>
</dbReference>
<dbReference type="HAMAP" id="MF_01265">
    <property type="entry name" value="NadX"/>
    <property type="match status" value="1"/>
</dbReference>
<evidence type="ECO:0000256" key="6">
    <source>
        <dbReference type="HAMAP-Rule" id="MF_01265"/>
    </source>
</evidence>
<comment type="miscellaneous">
    <text evidence="6">The iminoaspartate product is unstable in aqueous solution and can decompose to oxaloacetate and ammonia.</text>
</comment>
<protein>
    <recommendedName>
        <fullName evidence="6">L-aspartate dehydrogenase</fullName>
        <ecNumber evidence="6">1.4.1.21</ecNumber>
    </recommendedName>
</protein>
<dbReference type="AlphaFoldDB" id="A0A7J3X8E7"/>
<dbReference type="GO" id="GO:0009435">
    <property type="term" value="P:NAD+ biosynthetic process"/>
    <property type="evidence" value="ECO:0007669"/>
    <property type="project" value="UniProtKB-UniRule"/>
</dbReference>
<dbReference type="EMBL" id="DRZM01000189">
    <property type="protein sequence ID" value="HHP05387.1"/>
    <property type="molecule type" value="Genomic_DNA"/>
</dbReference>
<dbReference type="EC" id="1.4.1.21" evidence="6"/>
<dbReference type="SUPFAM" id="SSF51735">
    <property type="entry name" value="NAD(P)-binding Rossmann-fold domains"/>
    <property type="match status" value="1"/>
</dbReference>
<keyword evidence="3 6" id="KW-0521">NADP</keyword>
<dbReference type="InterPro" id="IPR011182">
    <property type="entry name" value="L-Asp_DH"/>
</dbReference>
<dbReference type="InterPro" id="IPR002811">
    <property type="entry name" value="Asp_DH"/>
</dbReference>
<evidence type="ECO:0000313" key="9">
    <source>
        <dbReference type="EMBL" id="HHP05387.1"/>
    </source>
</evidence>
<dbReference type="PANTHER" id="PTHR31873">
    <property type="entry name" value="L-ASPARTATE DEHYDROGENASE-RELATED"/>
    <property type="match status" value="1"/>
</dbReference>
<keyword evidence="5 6" id="KW-0520">NAD</keyword>
<dbReference type="GO" id="GO:0051287">
    <property type="term" value="F:NAD binding"/>
    <property type="evidence" value="ECO:0007669"/>
    <property type="project" value="UniProtKB-UniRule"/>
</dbReference>
<dbReference type="InterPro" id="IPR036291">
    <property type="entry name" value="NAD(P)-bd_dom_sf"/>
</dbReference>